<protein>
    <submittedName>
        <fullName evidence="5">G_PROTEIN_RECEP_F1_2 domain-containing protein</fullName>
    </submittedName>
</protein>
<keyword evidence="2" id="KW-0472">Membrane</keyword>
<dbReference type="AlphaFoldDB" id="A0A183CUG3"/>
<evidence type="ECO:0000256" key="2">
    <source>
        <dbReference type="SAM" id="Phobius"/>
    </source>
</evidence>
<feature type="transmembrane region" description="Helical" evidence="2">
    <location>
        <begin position="107"/>
        <end position="131"/>
    </location>
</feature>
<reference evidence="3 4" key="2">
    <citation type="submission" date="2018-11" db="EMBL/GenBank/DDBJ databases">
        <authorList>
            <consortium name="Pathogen Informatics"/>
        </authorList>
    </citation>
    <scope>NUCLEOTIDE SEQUENCE [LARGE SCALE GENOMIC DNA]</scope>
</reference>
<accession>A0A183CUG3</accession>
<feature type="transmembrane region" description="Helical" evidence="2">
    <location>
        <begin position="66"/>
        <end position="87"/>
    </location>
</feature>
<evidence type="ECO:0000256" key="1">
    <source>
        <dbReference type="SAM" id="MobiDB-lite"/>
    </source>
</evidence>
<dbReference type="WBParaSite" id="GPUH_0000010301-mRNA-1">
    <property type="protein sequence ID" value="GPUH_0000010301-mRNA-1"/>
    <property type="gene ID" value="GPUH_0000010301"/>
</dbReference>
<feature type="compositionally biased region" description="Basic and acidic residues" evidence="1">
    <location>
        <begin position="230"/>
        <end position="249"/>
    </location>
</feature>
<evidence type="ECO:0000313" key="3">
    <source>
        <dbReference type="EMBL" id="VDK27315.1"/>
    </source>
</evidence>
<evidence type="ECO:0000313" key="5">
    <source>
        <dbReference type="WBParaSite" id="GPUH_0000010301-mRNA-1"/>
    </source>
</evidence>
<keyword evidence="2" id="KW-1133">Transmembrane helix</keyword>
<reference evidence="5" key="1">
    <citation type="submission" date="2016-06" db="UniProtKB">
        <authorList>
            <consortium name="WormBaseParasite"/>
        </authorList>
    </citation>
    <scope>IDENTIFICATION</scope>
</reference>
<feature type="compositionally biased region" description="Polar residues" evidence="1">
    <location>
        <begin position="164"/>
        <end position="173"/>
    </location>
</feature>
<feature type="region of interest" description="Disordered" evidence="1">
    <location>
        <begin position="162"/>
        <end position="249"/>
    </location>
</feature>
<feature type="compositionally biased region" description="Polar residues" evidence="1">
    <location>
        <begin position="200"/>
        <end position="229"/>
    </location>
</feature>
<keyword evidence="2" id="KW-0812">Transmembrane</keyword>
<proteinExistence type="predicted"/>
<gene>
    <name evidence="3" type="ORF">GPUH_LOCUS104</name>
</gene>
<feature type="transmembrane region" description="Helical" evidence="2">
    <location>
        <begin position="37"/>
        <end position="54"/>
    </location>
</feature>
<dbReference type="EMBL" id="UYRT01000064">
    <property type="protein sequence ID" value="VDK27315.1"/>
    <property type="molecule type" value="Genomic_DNA"/>
</dbReference>
<keyword evidence="4" id="KW-1185">Reference proteome</keyword>
<name>A0A183CUG3_9BILA</name>
<dbReference type="Proteomes" id="UP000271098">
    <property type="component" value="Unassembled WGS sequence"/>
</dbReference>
<evidence type="ECO:0000313" key="4">
    <source>
        <dbReference type="Proteomes" id="UP000271098"/>
    </source>
</evidence>
<sequence>MVMELVQKCRIAIGTNLLVIVVFNAHAATLILCVLESVVVLFILLLLIAAITLARRDLLCFYMIGMLLHGLARVLVGAVAALTAIYPRGFIQAARKGHRITYKMARVVWACISVISILLWLLAMTAIYFALRYRHYIPRYGARREHRRIKAPVLVSVKAETAPTAGTDSSTAPKTKEVPPAAINTAQSPSGKDAQLASGKETQQASGKDTQIVSGKELQNTTPQISPKQSVKESVLDIEGGQKGDGKQS</sequence>
<organism evidence="5">
    <name type="scientific">Gongylonema pulchrum</name>
    <dbReference type="NCBI Taxonomy" id="637853"/>
    <lineage>
        <taxon>Eukaryota</taxon>
        <taxon>Metazoa</taxon>
        <taxon>Ecdysozoa</taxon>
        <taxon>Nematoda</taxon>
        <taxon>Chromadorea</taxon>
        <taxon>Rhabditida</taxon>
        <taxon>Spirurina</taxon>
        <taxon>Spiruromorpha</taxon>
        <taxon>Spiruroidea</taxon>
        <taxon>Gongylonematidae</taxon>
        <taxon>Gongylonema</taxon>
    </lineage>
</organism>